<organism evidence="1 2">
    <name type="scientific">Treponema saccharophilum DSM 2985</name>
    <dbReference type="NCBI Taxonomy" id="907348"/>
    <lineage>
        <taxon>Bacteria</taxon>
        <taxon>Pseudomonadati</taxon>
        <taxon>Spirochaetota</taxon>
        <taxon>Spirochaetia</taxon>
        <taxon>Spirochaetales</taxon>
        <taxon>Treponemataceae</taxon>
        <taxon>Treponema</taxon>
    </lineage>
</organism>
<protein>
    <submittedName>
        <fullName evidence="1">Peptidase M30, hyicolysin</fullName>
    </submittedName>
</protein>
<accession>H7EJA6</accession>
<dbReference type="RefSeq" id="WP_002703384.1">
    <property type="nucleotide sequence ID" value="NZ_AGRW01000041.1"/>
</dbReference>
<reference evidence="1 2" key="1">
    <citation type="submission" date="2011-09" db="EMBL/GenBank/DDBJ databases">
        <title>The draft genome of Treponema saccharophilum DSM 2985.</title>
        <authorList>
            <consortium name="US DOE Joint Genome Institute (JGI-PGF)"/>
            <person name="Lucas S."/>
            <person name="Copeland A."/>
            <person name="Lapidus A."/>
            <person name="Glavina del Rio T."/>
            <person name="Dalin E."/>
            <person name="Tice H."/>
            <person name="Bruce D."/>
            <person name="Goodwin L."/>
            <person name="Pitluck S."/>
            <person name="Peters L."/>
            <person name="Kyrpides N."/>
            <person name="Mavromatis K."/>
            <person name="Ivanova N."/>
            <person name="Markowitz V."/>
            <person name="Cheng J.-F."/>
            <person name="Hugenholtz P."/>
            <person name="Woyke T."/>
            <person name="Wu D."/>
            <person name="Gronow S."/>
            <person name="Wellnitz S."/>
            <person name="Brambilla E."/>
            <person name="Klenk H.-P."/>
            <person name="Eisen J.A."/>
        </authorList>
    </citation>
    <scope>NUCLEOTIDE SEQUENCE [LARGE SCALE GENOMIC DNA]</scope>
    <source>
        <strain evidence="1 2">DSM 2985</strain>
    </source>
</reference>
<dbReference type="eggNOG" id="ENOG502Z9CN">
    <property type="taxonomic scope" value="Bacteria"/>
</dbReference>
<dbReference type="PATRIC" id="fig|907348.3.peg.990"/>
<dbReference type="PROSITE" id="PS51257">
    <property type="entry name" value="PROKAR_LIPOPROTEIN"/>
    <property type="match status" value="1"/>
</dbReference>
<name>H7EJA6_9SPIR</name>
<gene>
    <name evidence="1" type="ORF">TresaDRAFT_1531</name>
</gene>
<sequence length="583" mass="64741">MRISKAFAIASASLSLASCELLTEYETEYVKVESVDATGTKTWNYSATSNVFELDSDTLSVKINGDLGGKTLYYTLVNPENATIGYKKLRKVVSSALITETPSVPGFPHMSLDGTTAGATGKRHFVGEKLPEFDFAPARAATTGTPSTTSVVADYDIGATKKIYVDTDESVSKFEEKNATLRAKGENCYVWVVDDYYSETAGGNKVKTKTAEEYAEKFDAMYPVITNVFGNESDKIIDYDTETPTDIETVSDTGKKVNIVIYDIGADYKDEETVSTVGIVGYFYAKDYYCTKSSLYSGTVIGKSNIGKYFYIDSGYANANFDDTISTLAHEFQHMVNFNMKNIQHNLSPDTSYNEMLSMLCEDMMQEFLEIDDDNSPKSRIKDFNALYFGSGIREYRDDSNAALSYATSYAFGAWLCRQYGGATLVKKMMENEYANNESIVSAVNSVNGTSYTFDDLFGQFLRALHGDSNYTLNKDAEGGEEYHEYSTQYYYPMSRIDIFSDTYSPQNIDGYTYSYGKAAYDGYKSGYSGPFVFSNDIYNIDLRPNYGIQMHAVGTYGSGTTSDTVQFTKSGANTLKIFITLK</sequence>
<dbReference type="STRING" id="907348.TresaDRAFT_1531"/>
<dbReference type="EMBL" id="AGRW01000041">
    <property type="protein sequence ID" value="EIC02267.1"/>
    <property type="molecule type" value="Genomic_DNA"/>
</dbReference>
<dbReference type="AlphaFoldDB" id="H7EJA6"/>
<comment type="caution">
    <text evidence="1">The sequence shown here is derived from an EMBL/GenBank/DDBJ whole genome shotgun (WGS) entry which is preliminary data.</text>
</comment>
<dbReference type="OrthoDB" id="370434at2"/>
<dbReference type="Proteomes" id="UP000003571">
    <property type="component" value="Unassembled WGS sequence"/>
</dbReference>
<evidence type="ECO:0000313" key="1">
    <source>
        <dbReference type="EMBL" id="EIC02267.1"/>
    </source>
</evidence>
<evidence type="ECO:0000313" key="2">
    <source>
        <dbReference type="Proteomes" id="UP000003571"/>
    </source>
</evidence>
<proteinExistence type="predicted"/>
<keyword evidence="2" id="KW-1185">Reference proteome</keyword>